<evidence type="ECO:0000256" key="6">
    <source>
        <dbReference type="ARBA" id="ARBA00023212"/>
    </source>
</evidence>
<dbReference type="GO" id="GO:0016020">
    <property type="term" value="C:membrane"/>
    <property type="evidence" value="ECO:0007669"/>
    <property type="project" value="InterPro"/>
</dbReference>
<dbReference type="Gene3D" id="1.20.120.810">
    <property type="entry name" value="Vinculin, Vh2 four-helix bundle"/>
    <property type="match status" value="1"/>
</dbReference>
<dbReference type="GO" id="GO:0007349">
    <property type="term" value="P:cellularization"/>
    <property type="evidence" value="ECO:0007669"/>
    <property type="project" value="InterPro"/>
</dbReference>
<organism evidence="9">
    <name type="scientific">Lutzomyia longipalpis</name>
    <name type="common">Sand fly</name>
    <dbReference type="NCBI Taxonomy" id="7200"/>
    <lineage>
        <taxon>Eukaryota</taxon>
        <taxon>Metazoa</taxon>
        <taxon>Ecdysozoa</taxon>
        <taxon>Arthropoda</taxon>
        <taxon>Hexapoda</taxon>
        <taxon>Insecta</taxon>
        <taxon>Pterygota</taxon>
        <taxon>Neoptera</taxon>
        <taxon>Endopterygota</taxon>
        <taxon>Diptera</taxon>
        <taxon>Nematocera</taxon>
        <taxon>Psychodoidea</taxon>
        <taxon>Psychodidae</taxon>
        <taxon>Lutzomyia</taxon>
        <taxon>Lutzomyia</taxon>
    </lineage>
</organism>
<evidence type="ECO:0000256" key="7">
    <source>
        <dbReference type="ARBA" id="ARBA00039966"/>
    </source>
</evidence>
<dbReference type="InterPro" id="IPR008837">
    <property type="entry name" value="Serendipity_A"/>
</dbReference>
<evidence type="ECO:0000256" key="1">
    <source>
        <dbReference type="ARBA" id="ARBA00004245"/>
    </source>
</evidence>
<dbReference type="PANTHER" id="PTHR16056:SF16">
    <property type="entry name" value="REGULATOR OF MICROTUBULE DYNAMICS PROTEIN 1"/>
    <property type="match status" value="1"/>
</dbReference>
<proteinExistence type="predicted"/>
<dbReference type="GO" id="GO:0097431">
    <property type="term" value="C:mitotic spindle pole"/>
    <property type="evidence" value="ECO:0007669"/>
    <property type="project" value="TreeGrafter"/>
</dbReference>
<dbReference type="GO" id="GO:0005739">
    <property type="term" value="C:mitochondrion"/>
    <property type="evidence" value="ECO:0007669"/>
    <property type="project" value="TreeGrafter"/>
</dbReference>
<dbReference type="AlphaFoldDB" id="A0A7G3AR91"/>
<comment type="subcellular location">
    <subcellularLocation>
        <location evidence="1">Cytoplasm</location>
        <location evidence="1">Cytoskeleton</location>
    </subcellularLocation>
</comment>
<reference evidence="9" key="1">
    <citation type="journal article" date="2020" name="BMC">
        <title>Leishmania infection induces a limited differential gene expression in the sand fly midgut.</title>
        <authorList>
            <person name="Coutinho-Abreu I.V."/>
            <person name="Serafim T.D."/>
            <person name="Meneses C."/>
            <person name="Kamhawi S."/>
            <person name="Oliveira F."/>
            <person name="Valenzuela J.G."/>
        </authorList>
    </citation>
    <scope>NUCLEOTIDE SEQUENCE</scope>
    <source>
        <strain evidence="9">Jacobina</strain>
        <tissue evidence="9">Midgut</tissue>
    </source>
</reference>
<name>A0A7G3AR91_LUTLO</name>
<dbReference type="GO" id="GO:0005876">
    <property type="term" value="C:spindle microtubule"/>
    <property type="evidence" value="ECO:0007669"/>
    <property type="project" value="TreeGrafter"/>
</dbReference>
<evidence type="ECO:0000256" key="2">
    <source>
        <dbReference type="ARBA" id="ARBA00011375"/>
    </source>
</evidence>
<keyword evidence="5" id="KW-0802">TPR repeat</keyword>
<dbReference type="SUPFAM" id="SSF48452">
    <property type="entry name" value="TPR-like"/>
    <property type="match status" value="2"/>
</dbReference>
<keyword evidence="6" id="KW-0206">Cytoskeleton</keyword>
<dbReference type="VEuPathDB" id="VectorBase:LLONM1_008010"/>
<dbReference type="PANTHER" id="PTHR16056">
    <property type="entry name" value="REGULATOR OF MICROTUBULE DYNAMICS PROTEIN"/>
    <property type="match status" value="1"/>
</dbReference>
<evidence type="ECO:0000313" key="9">
    <source>
        <dbReference type="EMBL" id="MBC1176421.1"/>
    </source>
</evidence>
<evidence type="ECO:0000256" key="5">
    <source>
        <dbReference type="ARBA" id="ARBA00022803"/>
    </source>
</evidence>
<accession>A0A7G3AR91</accession>
<evidence type="ECO:0000256" key="8">
    <source>
        <dbReference type="ARBA" id="ARBA00041958"/>
    </source>
</evidence>
<evidence type="ECO:0000256" key="4">
    <source>
        <dbReference type="ARBA" id="ARBA00022737"/>
    </source>
</evidence>
<sequence>MDLPNCIASLQKLLYKGFENTIESDLNWLNEVSGEFVRLFADLHKFMVFDCSGEKNSIVMEEIFLCIRQITVCIRNLEKVLTVEKEEGIVLTEDANFVVFLDAALDLLAPMTTFQENPENVAESNADAYVRSKEIRSIVDSLISQTLAFVNVALEKDKAALTAHCQRVLKECISLEEECAAECATDLNRRFKAELLEVALTHLEQTVNSSLLRLVCHVFVELSENPVATFREAVRRAKETDNESFLEGETEKFDLLLDRILQIGVLGIAFSGDQVAKSILKSCLASSECLDTALIPSIFTPSGSHSRILEEHWRSEMQTFQREIQKIIDTDAFCMATVDALSTLLEDSAQAGNPESLQVLLKHIEILQAHLQINEENLHLTGNAVQEKNLSDFRKMVVECEAALKLREAEKIEMGRITKRFRILLAVLKRFHGGLGNGCFVFDEGKTVESARDEAEEKVESPDFFQTLGINPHVSVILYKTRTAPTDSLVAQFSKLSLARTGGGASTKAPRRNLSLRRAMFRRIVEKNGNLEEAESTLNLNIEVSAYKYSADARREIRLKAHISRLSRLFVGQPKSFPPMVLRAAVLRRLIQQWCSLSGLGVAAQRNNTRNLQTLSYIKNFRRRTWTPVPPVLIAFSIFGYSFGSSAKEEEDKKKNALKMSDSSVEELIPQSDQFFDENKYREAYEVLLNHPERDTNVEVIWRIARGYYKTAKETENKTEKAALVRSGFEFIQRGLGIDDTHYAIHKWYAILLDAKSEQDGMWERVNQLHRVKHHMVRATECNPNDPTSWWILGCFEFGIADMSWYVMKIVQKALKEPPTGTYENALECFLRAENIKPMFYTTNHLWLGKCYKALKDPEKAKHHLNIAATTPVNSVEELIPQSDQFFDENKYREAYEVLLNHPERDTNVEVIWRIARGYYKTAKETENKTEKAALVRSGFEFIQRGLGIDDTHYAIHKWYAILLDAKSEQDGMWERVNQLHRVKHHMVRATECNPNDPTSWWILGCFEFGIADMSWYVMKIVQKALKEPPTGTYENALECFLRAENIKPMFYTTNHLWLGKCYKALKDPEKAKHHLNIAATTPVKNYDDKKCQEEALQLLKKL</sequence>
<dbReference type="Gene3D" id="1.25.40.10">
    <property type="entry name" value="Tetratricopeptide repeat domain"/>
    <property type="match status" value="2"/>
</dbReference>
<comment type="subunit">
    <text evidence="2">Interacts with microtubules.</text>
</comment>
<protein>
    <recommendedName>
        <fullName evidence="7">Regulator of microtubule dynamics protein 1</fullName>
    </recommendedName>
    <alternativeName>
        <fullName evidence="8">Protein FAM82B</fullName>
    </alternativeName>
</protein>
<dbReference type="GO" id="GO:0008017">
    <property type="term" value="F:microtubule binding"/>
    <property type="evidence" value="ECO:0007669"/>
    <property type="project" value="TreeGrafter"/>
</dbReference>
<dbReference type="InterPro" id="IPR049039">
    <property type="entry name" value="RMD1-3_a_helical_rpt"/>
</dbReference>
<dbReference type="InterPro" id="IPR011990">
    <property type="entry name" value="TPR-like_helical_dom_sf"/>
</dbReference>
<keyword evidence="4" id="KW-0677">Repeat</keyword>
<dbReference type="VEuPathDB" id="VectorBase:LLONM1_005384"/>
<dbReference type="Pfam" id="PF05482">
    <property type="entry name" value="Serendipity_A"/>
    <property type="match status" value="1"/>
</dbReference>
<evidence type="ECO:0000256" key="3">
    <source>
        <dbReference type="ARBA" id="ARBA00022490"/>
    </source>
</evidence>
<keyword evidence="3" id="KW-0963">Cytoplasm</keyword>
<dbReference type="Pfam" id="PF21033">
    <property type="entry name" value="RMD1-3"/>
    <property type="match status" value="1"/>
</dbReference>
<dbReference type="EMBL" id="GITU01007718">
    <property type="protein sequence ID" value="MBC1176421.1"/>
    <property type="molecule type" value="Transcribed_RNA"/>
</dbReference>